<dbReference type="Proteomes" id="UP000054776">
    <property type="component" value="Unassembled WGS sequence"/>
</dbReference>
<protein>
    <submittedName>
        <fullName evidence="1">Uncharacterized protein</fullName>
    </submittedName>
</protein>
<name>A0A0V0YSH9_TRISP</name>
<accession>A0A0V0YSH9</accession>
<dbReference type="InParanoid" id="A0A0V0YSH9"/>
<comment type="caution">
    <text evidence="1">The sequence shown here is derived from an EMBL/GenBank/DDBJ whole genome shotgun (WGS) entry which is preliminary data.</text>
</comment>
<evidence type="ECO:0000313" key="1">
    <source>
        <dbReference type="EMBL" id="KRY03202.1"/>
    </source>
</evidence>
<keyword evidence="2" id="KW-1185">Reference proteome</keyword>
<evidence type="ECO:0000313" key="2">
    <source>
        <dbReference type="Proteomes" id="UP000054776"/>
    </source>
</evidence>
<sequence length="32" mass="3818">MAMMFHGNNKDLIFDYQTEEEEENVALDQAKR</sequence>
<dbReference type="AlphaFoldDB" id="A0A0V0YSH9"/>
<dbReference type="STRING" id="6334.A0A0V0YSH9"/>
<reference evidence="1 2" key="1">
    <citation type="submission" date="2015-01" db="EMBL/GenBank/DDBJ databases">
        <title>Evolution of Trichinella species and genotypes.</title>
        <authorList>
            <person name="Korhonen P.K."/>
            <person name="Edoardo P."/>
            <person name="Giuseppe L.R."/>
            <person name="Gasser R.B."/>
        </authorList>
    </citation>
    <scope>NUCLEOTIDE SEQUENCE [LARGE SCALE GENOMIC DNA]</scope>
    <source>
        <strain evidence="1">ISS3</strain>
    </source>
</reference>
<gene>
    <name evidence="1" type="ORF">T01_13654</name>
</gene>
<organism evidence="1 2">
    <name type="scientific">Trichinella spiralis</name>
    <name type="common">Trichina worm</name>
    <dbReference type="NCBI Taxonomy" id="6334"/>
    <lineage>
        <taxon>Eukaryota</taxon>
        <taxon>Metazoa</taxon>
        <taxon>Ecdysozoa</taxon>
        <taxon>Nematoda</taxon>
        <taxon>Enoplea</taxon>
        <taxon>Dorylaimia</taxon>
        <taxon>Trichinellida</taxon>
        <taxon>Trichinellidae</taxon>
        <taxon>Trichinella</taxon>
    </lineage>
</organism>
<dbReference type="EMBL" id="JYDH01005388">
    <property type="protein sequence ID" value="KRY03202.1"/>
    <property type="molecule type" value="Genomic_DNA"/>
</dbReference>
<proteinExistence type="predicted"/>